<dbReference type="EMBL" id="JAHXZJ010001119">
    <property type="protein sequence ID" value="KAH0553695.1"/>
    <property type="molecule type" value="Genomic_DNA"/>
</dbReference>
<dbReference type="Gene3D" id="3.90.1150.170">
    <property type="match status" value="1"/>
</dbReference>
<name>A0AAV7ILW0_COTGL</name>
<proteinExistence type="predicted"/>
<organism evidence="1 2">
    <name type="scientific">Cotesia glomerata</name>
    <name type="common">Lepidopteran parasitic wasp</name>
    <name type="synonym">Apanteles glomeratus</name>
    <dbReference type="NCBI Taxonomy" id="32391"/>
    <lineage>
        <taxon>Eukaryota</taxon>
        <taxon>Metazoa</taxon>
        <taxon>Ecdysozoa</taxon>
        <taxon>Arthropoda</taxon>
        <taxon>Hexapoda</taxon>
        <taxon>Insecta</taxon>
        <taxon>Pterygota</taxon>
        <taxon>Neoptera</taxon>
        <taxon>Endopterygota</taxon>
        <taxon>Hymenoptera</taxon>
        <taxon>Apocrita</taxon>
        <taxon>Ichneumonoidea</taxon>
        <taxon>Braconidae</taxon>
        <taxon>Microgastrinae</taxon>
        <taxon>Cotesia</taxon>
    </lineage>
</organism>
<reference evidence="1 2" key="1">
    <citation type="journal article" date="2021" name="J. Hered.">
        <title>A chromosome-level genome assembly of the parasitoid wasp, Cotesia glomerata (Hymenoptera: Braconidae).</title>
        <authorList>
            <person name="Pinto B.J."/>
            <person name="Weis J.J."/>
            <person name="Gamble T."/>
            <person name="Ode P.J."/>
            <person name="Paul R."/>
            <person name="Zaspel J.M."/>
        </authorList>
    </citation>
    <scope>NUCLEOTIDE SEQUENCE [LARGE SCALE GENOMIC DNA]</scope>
    <source>
        <strain evidence="1">CgM1</strain>
    </source>
</reference>
<sequence>MERKVDVGGAASELGILRILLGYFIVGLLKRDNLIYEGFTESGSRPPCRSSAILSSSRPYLGTQSSYFPGSSYLIDIDRQHLHLFMATDDIIPINAEGYPATKEFLSKVVDILLDYVKTQNDRNSKVLEFHHPADLMRILDLEIPDNGLTLQQLLIDCSTTLKYQHTPALNSPEIRYAAGDSWASFHPSPSSFALPPLTPYRTEPQAVYTHVMCYGCDK</sequence>
<dbReference type="SUPFAM" id="SSF53383">
    <property type="entry name" value="PLP-dependent transferases"/>
    <property type="match status" value="1"/>
</dbReference>
<comment type="caution">
    <text evidence="1">The sequence shown here is derived from an EMBL/GenBank/DDBJ whole genome shotgun (WGS) entry which is preliminary data.</text>
</comment>
<protein>
    <submittedName>
        <fullName evidence="1">Uncharacterized protein</fullName>
    </submittedName>
</protein>
<evidence type="ECO:0000313" key="2">
    <source>
        <dbReference type="Proteomes" id="UP000826195"/>
    </source>
</evidence>
<keyword evidence="2" id="KW-1185">Reference proteome</keyword>
<dbReference type="AlphaFoldDB" id="A0AAV7ILW0"/>
<dbReference type="Proteomes" id="UP000826195">
    <property type="component" value="Unassembled WGS sequence"/>
</dbReference>
<dbReference type="InterPro" id="IPR015424">
    <property type="entry name" value="PyrdxlP-dep_Trfase"/>
</dbReference>
<evidence type="ECO:0000313" key="1">
    <source>
        <dbReference type="EMBL" id="KAH0553695.1"/>
    </source>
</evidence>
<accession>A0AAV7ILW0</accession>
<gene>
    <name evidence="1" type="ORF">KQX54_003596</name>
</gene>